<dbReference type="PANTHER" id="PTHR21197:SF0">
    <property type="entry name" value="UDP-GALACTOPYRANOSE MUTASE"/>
    <property type="match status" value="1"/>
</dbReference>
<dbReference type="EMBL" id="POQS01000007">
    <property type="protein sequence ID" value="PND31133.1"/>
    <property type="molecule type" value="Genomic_DNA"/>
</dbReference>
<evidence type="ECO:0000256" key="1">
    <source>
        <dbReference type="ARBA" id="ARBA00001974"/>
    </source>
</evidence>
<dbReference type="SUPFAM" id="SSF54373">
    <property type="entry name" value="FAD-linked reductases, C-terminal domain"/>
    <property type="match status" value="1"/>
</dbReference>
<comment type="cofactor">
    <cofactor evidence="1">
        <name>FAD</name>
        <dbReference type="ChEBI" id="CHEBI:57692"/>
    </cofactor>
</comment>
<comment type="similarity">
    <text evidence="2">Belongs to the UDP-galactopyranose/dTDP-fucopyranose mutase family.</text>
</comment>
<gene>
    <name evidence="7" type="primary">glf</name>
    <name evidence="7" type="ORF">C1I89_25110</name>
</gene>
<keyword evidence="3" id="KW-0285">Flavoprotein</keyword>
<proteinExistence type="inferred from homology"/>
<organism evidence="7 8">
    <name type="scientific">Achromobacter pulmonis</name>
    <dbReference type="NCBI Taxonomy" id="1389932"/>
    <lineage>
        <taxon>Bacteria</taxon>
        <taxon>Pseudomonadati</taxon>
        <taxon>Pseudomonadota</taxon>
        <taxon>Betaproteobacteria</taxon>
        <taxon>Burkholderiales</taxon>
        <taxon>Alcaligenaceae</taxon>
        <taxon>Achromobacter</taxon>
    </lineage>
</organism>
<evidence type="ECO:0000256" key="2">
    <source>
        <dbReference type="ARBA" id="ARBA00009321"/>
    </source>
</evidence>
<dbReference type="AlphaFoldDB" id="A0A2N8KCF4"/>
<name>A0A2N8KCF4_9BURK</name>
<evidence type="ECO:0000256" key="4">
    <source>
        <dbReference type="ARBA" id="ARBA00022827"/>
    </source>
</evidence>
<evidence type="ECO:0000256" key="3">
    <source>
        <dbReference type="ARBA" id="ARBA00022630"/>
    </source>
</evidence>
<accession>A0A2N8KCF4</accession>
<dbReference type="GO" id="GO:0050660">
    <property type="term" value="F:flavin adenine dinucleotide binding"/>
    <property type="evidence" value="ECO:0007669"/>
    <property type="project" value="TreeGrafter"/>
</dbReference>
<keyword evidence="5" id="KW-0413">Isomerase</keyword>
<dbReference type="InterPro" id="IPR004379">
    <property type="entry name" value="UDP-GALP_mutase"/>
</dbReference>
<reference evidence="7 8" key="1">
    <citation type="submission" date="2018-01" db="EMBL/GenBank/DDBJ databases">
        <title>The draft genome of an aniline degradation strain ANB-1.</title>
        <authorList>
            <person name="Zhang L."/>
            <person name="Jiang J."/>
        </authorList>
    </citation>
    <scope>NUCLEOTIDE SEQUENCE [LARGE SCALE GENOMIC DNA]</scope>
    <source>
        <strain evidence="7 8">ANB-1</strain>
    </source>
</reference>
<sequence>MKHYDVIIVGTGFAGSILAERLASQMDRKVLLIEQRDHIAGNMYDYKDEHGVLVHKYGPHLFRTNSPRVLSYISQFTDWEPYQHRVLAHVQGQLVPVPFNLTSLEKLLPEQAEELKSILIAEFGMDVKVPVSVLRKHADVRVRELGEFIFQNIYLNYTTKQWGDKPENLDFETITARVPVHLSYDDRYFQESHQALPKQGYTAMFERMLAHPNIEVRLNTKASELLEFDSSSGKVLFEGQPFEGDLIYTGPVDELFGYVYGELPYRSLRFDLETHDMEYYQPTTTVNYPNTERFTRITEYKHLMGDKPEKTTIMKEYPQEYDRNVPAQSIPYYPIPKDASAALYARYVDLTRKFQNLKLVGRLAEYRYYDMNNIIEHALDVFENDFQRSAQE</sequence>
<protein>
    <submittedName>
        <fullName evidence="7">UDP-galactopyranose mutase</fullName>
    </submittedName>
</protein>
<feature type="domain" description="UDP-galactopyranose mutase C-terminal" evidence="6">
    <location>
        <begin position="153"/>
        <end position="368"/>
    </location>
</feature>
<comment type="caution">
    <text evidence="7">The sequence shown here is derived from an EMBL/GenBank/DDBJ whole genome shotgun (WGS) entry which is preliminary data.</text>
</comment>
<dbReference type="Pfam" id="PF13450">
    <property type="entry name" value="NAD_binding_8"/>
    <property type="match status" value="1"/>
</dbReference>
<dbReference type="Pfam" id="PF03275">
    <property type="entry name" value="GLF"/>
    <property type="match status" value="1"/>
</dbReference>
<dbReference type="NCBIfam" id="TIGR00031">
    <property type="entry name" value="UDP-GALP_mutase"/>
    <property type="match status" value="1"/>
</dbReference>
<dbReference type="GO" id="GO:0005829">
    <property type="term" value="C:cytosol"/>
    <property type="evidence" value="ECO:0007669"/>
    <property type="project" value="TreeGrafter"/>
</dbReference>
<evidence type="ECO:0000313" key="7">
    <source>
        <dbReference type="EMBL" id="PND31133.1"/>
    </source>
</evidence>
<evidence type="ECO:0000313" key="8">
    <source>
        <dbReference type="Proteomes" id="UP000235994"/>
    </source>
</evidence>
<dbReference type="SUPFAM" id="SSF51971">
    <property type="entry name" value="Nucleotide-binding domain"/>
    <property type="match status" value="1"/>
</dbReference>
<dbReference type="InterPro" id="IPR015899">
    <property type="entry name" value="UDP-GalPyranose_mutase_C"/>
</dbReference>
<evidence type="ECO:0000256" key="5">
    <source>
        <dbReference type="ARBA" id="ARBA00023235"/>
    </source>
</evidence>
<dbReference type="RefSeq" id="WP_102775100.1">
    <property type="nucleotide sequence ID" value="NZ_POQS01000007.1"/>
</dbReference>
<dbReference type="Proteomes" id="UP000235994">
    <property type="component" value="Unassembled WGS sequence"/>
</dbReference>
<evidence type="ECO:0000259" key="6">
    <source>
        <dbReference type="Pfam" id="PF03275"/>
    </source>
</evidence>
<dbReference type="Gene3D" id="3.40.50.720">
    <property type="entry name" value="NAD(P)-binding Rossmann-like Domain"/>
    <property type="match status" value="3"/>
</dbReference>
<dbReference type="PANTHER" id="PTHR21197">
    <property type="entry name" value="UDP-GALACTOPYRANOSE MUTASE"/>
    <property type="match status" value="1"/>
</dbReference>
<keyword evidence="4" id="KW-0274">FAD</keyword>
<dbReference type="GO" id="GO:0008767">
    <property type="term" value="F:UDP-galactopyranose mutase activity"/>
    <property type="evidence" value="ECO:0007669"/>
    <property type="project" value="InterPro"/>
</dbReference>
<keyword evidence="8" id="KW-1185">Reference proteome</keyword>